<evidence type="ECO:0000259" key="1">
    <source>
        <dbReference type="Pfam" id="PF12937"/>
    </source>
</evidence>
<name>A0A0D7AWR2_9AGAR</name>
<sequence>MVTAWRACNSSACSCSLHALPSTVSMEEFGSEDEDEGQLYLSNELPSPDAEDAIRHHIQSFEKALEDTQGVLSELSKARSFMRNQLLSIDNRIKAWQNQEADIKKSIAARKGLLHPIRRLPTEVLENIFSFSVSRIEFPRQECELSSLFIPPSNSLWALGLTCRAWRGEVLRCGHLWSYICIDAIPSRLRSTSYMTSIATHLNRASTSNQGLHLAIGQSNHTDTDPTDPLPDKIIYLLLPVVARVHQLDVFLSLVALESLSPLRGMLTNLRRFEYMAIPDNSDLDPEKPVTWMEDAYELSHVRLVNAGGALTDITFPPALRTLRMDDVKISGDRIVARGLADCEVPDIIGHYSQLENLTVDVVCLNTDTERLPPDPHPSHSNLLSIDISSTFWSNWQLGCFVAPNLARLRYACIPSDVSALETHASSALPGILVFLERSRPPLQALHLDRIPADIDVFSRFTGVASTITELRVVHPGAEDIKHIVRLLGTPVYPFPCLRALELCGDFRGSQTSLLVTRITEMWNQTRLDDLRLHWEWDGGEDASIEEDISDGTRTEAFAELVGLLSDLPMKRLDIQVAL</sequence>
<dbReference type="Proteomes" id="UP000054007">
    <property type="component" value="Unassembled WGS sequence"/>
</dbReference>
<dbReference type="Pfam" id="PF12937">
    <property type="entry name" value="F-box-like"/>
    <property type="match status" value="1"/>
</dbReference>
<reference evidence="2 3" key="1">
    <citation type="journal article" date="2015" name="Fungal Genet. Biol.">
        <title>Evolution of novel wood decay mechanisms in Agaricales revealed by the genome sequences of Fistulina hepatica and Cylindrobasidium torrendii.</title>
        <authorList>
            <person name="Floudas D."/>
            <person name="Held B.W."/>
            <person name="Riley R."/>
            <person name="Nagy L.G."/>
            <person name="Koehler G."/>
            <person name="Ransdell A.S."/>
            <person name="Younus H."/>
            <person name="Chow J."/>
            <person name="Chiniquy J."/>
            <person name="Lipzen A."/>
            <person name="Tritt A."/>
            <person name="Sun H."/>
            <person name="Haridas S."/>
            <person name="LaButti K."/>
            <person name="Ohm R.A."/>
            <person name="Kues U."/>
            <person name="Blanchette R.A."/>
            <person name="Grigoriev I.V."/>
            <person name="Minto R.E."/>
            <person name="Hibbett D.S."/>
        </authorList>
    </citation>
    <scope>NUCLEOTIDE SEQUENCE [LARGE SCALE GENOMIC DNA]</scope>
    <source>
        <strain evidence="2 3">FP15055 ss-10</strain>
    </source>
</reference>
<dbReference type="InterPro" id="IPR001810">
    <property type="entry name" value="F-box_dom"/>
</dbReference>
<gene>
    <name evidence="2" type="ORF">CYLTODRAFT_447196</name>
</gene>
<protein>
    <recommendedName>
        <fullName evidence="1">F-box domain-containing protein</fullName>
    </recommendedName>
</protein>
<organism evidence="2 3">
    <name type="scientific">Cylindrobasidium torrendii FP15055 ss-10</name>
    <dbReference type="NCBI Taxonomy" id="1314674"/>
    <lineage>
        <taxon>Eukaryota</taxon>
        <taxon>Fungi</taxon>
        <taxon>Dikarya</taxon>
        <taxon>Basidiomycota</taxon>
        <taxon>Agaricomycotina</taxon>
        <taxon>Agaricomycetes</taxon>
        <taxon>Agaricomycetidae</taxon>
        <taxon>Agaricales</taxon>
        <taxon>Marasmiineae</taxon>
        <taxon>Physalacriaceae</taxon>
        <taxon>Cylindrobasidium</taxon>
    </lineage>
</organism>
<feature type="domain" description="F-box" evidence="1">
    <location>
        <begin position="117"/>
        <end position="182"/>
    </location>
</feature>
<dbReference type="AlphaFoldDB" id="A0A0D7AWR2"/>
<dbReference type="EMBL" id="KN880784">
    <property type="protein sequence ID" value="KIY62435.1"/>
    <property type="molecule type" value="Genomic_DNA"/>
</dbReference>
<dbReference type="Gene3D" id="1.20.1280.50">
    <property type="match status" value="1"/>
</dbReference>
<keyword evidence="3" id="KW-1185">Reference proteome</keyword>
<evidence type="ECO:0000313" key="2">
    <source>
        <dbReference type="EMBL" id="KIY62435.1"/>
    </source>
</evidence>
<evidence type="ECO:0000313" key="3">
    <source>
        <dbReference type="Proteomes" id="UP000054007"/>
    </source>
</evidence>
<dbReference type="STRING" id="1314674.A0A0D7AWR2"/>
<accession>A0A0D7AWR2</accession>
<proteinExistence type="predicted"/>
<dbReference type="OrthoDB" id="2822157at2759"/>